<dbReference type="Proteomes" id="UP000006201">
    <property type="component" value="Unassembled WGS sequence"/>
</dbReference>
<dbReference type="EMBL" id="AAOH01000016">
    <property type="protein sequence ID" value="EAR26395.1"/>
    <property type="molecule type" value="Genomic_DNA"/>
</dbReference>
<dbReference type="GO" id="GO:0016209">
    <property type="term" value="F:antioxidant activity"/>
    <property type="evidence" value="ECO:0007669"/>
    <property type="project" value="InterPro"/>
</dbReference>
<evidence type="ECO:0000259" key="2">
    <source>
        <dbReference type="PROSITE" id="PS51352"/>
    </source>
</evidence>
<dbReference type="InterPro" id="IPR013766">
    <property type="entry name" value="Thioredoxin_domain"/>
</dbReference>
<evidence type="ECO:0000313" key="3">
    <source>
        <dbReference type="EMBL" id="EAR26395.1"/>
    </source>
</evidence>
<keyword evidence="1" id="KW-0732">Signal</keyword>
<dbReference type="PROSITE" id="PS51352">
    <property type="entry name" value="THIOREDOXIN_2"/>
    <property type="match status" value="1"/>
</dbReference>
<dbReference type="OrthoDB" id="9809746at2"/>
<proteinExistence type="predicted"/>
<evidence type="ECO:0000313" key="4">
    <source>
        <dbReference type="Proteomes" id="UP000006201"/>
    </source>
</evidence>
<dbReference type="STRING" id="87626.PTD2_00197"/>
<keyword evidence="4" id="KW-1185">Reference proteome</keyword>
<feature type="chain" id="PRO_5002667317" description="Thioredoxin domain-containing protein" evidence="1">
    <location>
        <begin position="19"/>
        <end position="209"/>
    </location>
</feature>
<evidence type="ECO:0000256" key="1">
    <source>
        <dbReference type="SAM" id="SignalP"/>
    </source>
</evidence>
<comment type="caution">
    <text evidence="3">The sequence shown here is derived from an EMBL/GenBank/DDBJ whole genome shotgun (WGS) entry which is preliminary data.</text>
</comment>
<reference evidence="3 4" key="1">
    <citation type="submission" date="2006-02" db="EMBL/GenBank/DDBJ databases">
        <authorList>
            <person name="Moran M.A."/>
            <person name="Kjelleberg S."/>
            <person name="Egan S."/>
            <person name="Saunders N."/>
            <person name="Thomas T."/>
            <person name="Ferriera S."/>
            <person name="Johnson J."/>
            <person name="Kravitz S."/>
            <person name="Halpern A."/>
            <person name="Remington K."/>
            <person name="Beeson K."/>
            <person name="Tran B."/>
            <person name="Rogers Y.-H."/>
            <person name="Friedman R."/>
            <person name="Venter J.C."/>
        </authorList>
    </citation>
    <scope>NUCLEOTIDE SEQUENCE [LARGE SCALE GENOMIC DNA]</scope>
    <source>
        <strain evidence="3 4">D2</strain>
    </source>
</reference>
<dbReference type="eggNOG" id="COG1225">
    <property type="taxonomic scope" value="Bacteria"/>
</dbReference>
<dbReference type="HOGENOM" id="CLU_042529_5_1_6"/>
<feature type="signal peptide" evidence="1">
    <location>
        <begin position="1"/>
        <end position="18"/>
    </location>
</feature>
<dbReference type="InterPro" id="IPR000866">
    <property type="entry name" value="AhpC/TSA"/>
</dbReference>
<dbReference type="GO" id="GO:0016491">
    <property type="term" value="F:oxidoreductase activity"/>
    <property type="evidence" value="ECO:0007669"/>
    <property type="project" value="InterPro"/>
</dbReference>
<feature type="domain" description="Thioredoxin" evidence="2">
    <location>
        <begin position="34"/>
        <end position="206"/>
    </location>
</feature>
<gene>
    <name evidence="3" type="ORF">PTD2_00197</name>
</gene>
<dbReference type="RefSeq" id="WP_009840778.1">
    <property type="nucleotide sequence ID" value="NZ_CH959303.1"/>
</dbReference>
<dbReference type="SUPFAM" id="SSF52833">
    <property type="entry name" value="Thioredoxin-like"/>
    <property type="match status" value="1"/>
</dbReference>
<name>A4CFV8_9GAMM</name>
<organism evidence="3 4">
    <name type="scientific">Pseudoalteromonas tunicata D2</name>
    <dbReference type="NCBI Taxonomy" id="87626"/>
    <lineage>
        <taxon>Bacteria</taxon>
        <taxon>Pseudomonadati</taxon>
        <taxon>Pseudomonadota</taxon>
        <taxon>Gammaproteobacteria</taxon>
        <taxon>Alteromonadales</taxon>
        <taxon>Pseudoalteromonadaceae</taxon>
        <taxon>Pseudoalteromonas</taxon>
    </lineage>
</organism>
<accession>A4CFV8</accession>
<sequence length="209" mass="23257">MKYIISVLLLIVSQMTNAASAFNIKPSAELVTPILPGLKIPDATLLTKVGVKTQLSQLLKNKPTVLVVYRGGWCPFCSRQLMGLQQLAPQLQQLGLQVLAVSPEQPQELQKNTENTLYQLLSDSDLSFSQNLGLAFYLDDKTAQIYRNKLGVNFVDFDGQEKVALPVPAVFLVDTQAMVHFQYTNPNYKVRLSNDVLLSAAKQMMQDLK</sequence>
<dbReference type="InterPro" id="IPR036249">
    <property type="entry name" value="Thioredoxin-like_sf"/>
</dbReference>
<protein>
    <recommendedName>
        <fullName evidence="2">Thioredoxin domain-containing protein</fullName>
    </recommendedName>
</protein>
<dbReference type="Pfam" id="PF00578">
    <property type="entry name" value="AhpC-TSA"/>
    <property type="match status" value="1"/>
</dbReference>
<dbReference type="Gene3D" id="3.40.30.10">
    <property type="entry name" value="Glutaredoxin"/>
    <property type="match status" value="1"/>
</dbReference>
<dbReference type="AlphaFoldDB" id="A4CFV8"/>